<dbReference type="GO" id="GO:0060271">
    <property type="term" value="P:cilium assembly"/>
    <property type="evidence" value="ECO:0007669"/>
    <property type="project" value="UniProtKB-UniRule"/>
</dbReference>
<comment type="subcellular location">
    <subcellularLocation>
        <location evidence="10">Cytoplasm</location>
        <location evidence="10">Cytoskeleton</location>
        <location evidence="10">Cilium axoneme</location>
    </subcellularLocation>
    <subcellularLocation>
        <location evidence="1">Cytoplasm</location>
        <location evidence="1">Cytoskeleton</location>
        <location evidence="1">Flagellum axoneme</location>
    </subcellularLocation>
</comment>
<evidence type="ECO:0000256" key="6">
    <source>
        <dbReference type="ARBA" id="ARBA00023069"/>
    </source>
</evidence>
<accession>A0A9D4IIN0</accession>
<evidence type="ECO:0000256" key="11">
    <source>
        <dbReference type="SAM" id="Coils"/>
    </source>
</evidence>
<protein>
    <recommendedName>
        <fullName evidence="10">Tektin</fullName>
    </recommendedName>
</protein>
<gene>
    <name evidence="12" type="ORF">DPMN_174518</name>
</gene>
<keyword evidence="13" id="KW-1185">Reference proteome</keyword>
<dbReference type="InterPro" id="IPR000435">
    <property type="entry name" value="Tektins"/>
</dbReference>
<evidence type="ECO:0000256" key="2">
    <source>
        <dbReference type="ARBA" id="ARBA00007209"/>
    </source>
</evidence>
<dbReference type="PANTHER" id="PTHR19960:SF25">
    <property type="entry name" value="TEKTIN-1"/>
    <property type="match status" value="1"/>
</dbReference>
<comment type="caution">
    <text evidence="12">The sequence shown here is derived from an EMBL/GenBank/DDBJ whole genome shotgun (WGS) entry which is preliminary data.</text>
</comment>
<dbReference type="GO" id="GO:0015630">
    <property type="term" value="C:microtubule cytoskeleton"/>
    <property type="evidence" value="ECO:0007669"/>
    <property type="project" value="UniProtKB-UniRule"/>
</dbReference>
<dbReference type="GO" id="GO:0005634">
    <property type="term" value="C:nucleus"/>
    <property type="evidence" value="ECO:0007669"/>
    <property type="project" value="TreeGrafter"/>
</dbReference>
<dbReference type="InterPro" id="IPR048256">
    <property type="entry name" value="Tektin-like"/>
</dbReference>
<keyword evidence="7" id="KW-0206">Cytoskeleton</keyword>
<evidence type="ECO:0000256" key="4">
    <source>
        <dbReference type="ARBA" id="ARBA00022846"/>
    </source>
</evidence>
<keyword evidence="5 11" id="KW-0175">Coiled coil</keyword>
<evidence type="ECO:0000256" key="7">
    <source>
        <dbReference type="ARBA" id="ARBA00023212"/>
    </source>
</evidence>
<evidence type="ECO:0000256" key="10">
    <source>
        <dbReference type="RuleBase" id="RU367040"/>
    </source>
</evidence>
<reference evidence="12" key="1">
    <citation type="journal article" date="2019" name="bioRxiv">
        <title>The Genome of the Zebra Mussel, Dreissena polymorpha: A Resource for Invasive Species Research.</title>
        <authorList>
            <person name="McCartney M.A."/>
            <person name="Auch B."/>
            <person name="Kono T."/>
            <person name="Mallez S."/>
            <person name="Zhang Y."/>
            <person name="Obille A."/>
            <person name="Becker A."/>
            <person name="Abrahante J.E."/>
            <person name="Garbe J."/>
            <person name="Badalamenti J.P."/>
            <person name="Herman A."/>
            <person name="Mangelson H."/>
            <person name="Liachko I."/>
            <person name="Sullivan S."/>
            <person name="Sone E.D."/>
            <person name="Koren S."/>
            <person name="Silverstein K.A.T."/>
            <person name="Beckman K.B."/>
            <person name="Gohl D.M."/>
        </authorList>
    </citation>
    <scope>NUCLEOTIDE SEQUENCE</scope>
    <source>
        <strain evidence="12">Duluth1</strain>
        <tissue evidence="12">Whole animal</tissue>
    </source>
</reference>
<evidence type="ECO:0000313" key="12">
    <source>
        <dbReference type="EMBL" id="KAH3773163.1"/>
    </source>
</evidence>
<dbReference type="PANTHER" id="PTHR19960">
    <property type="entry name" value="TEKTIN"/>
    <property type="match status" value="1"/>
</dbReference>
<feature type="coiled-coil region" evidence="11">
    <location>
        <begin position="93"/>
        <end position="120"/>
    </location>
</feature>
<reference evidence="12" key="2">
    <citation type="submission" date="2020-11" db="EMBL/GenBank/DDBJ databases">
        <authorList>
            <person name="McCartney M.A."/>
            <person name="Auch B."/>
            <person name="Kono T."/>
            <person name="Mallez S."/>
            <person name="Becker A."/>
            <person name="Gohl D.M."/>
            <person name="Silverstein K.A.T."/>
            <person name="Koren S."/>
            <person name="Bechman K.B."/>
            <person name="Herman A."/>
            <person name="Abrahante J.E."/>
            <person name="Garbe J."/>
        </authorList>
    </citation>
    <scope>NUCLEOTIDE SEQUENCE</scope>
    <source>
        <strain evidence="12">Duluth1</strain>
        <tissue evidence="12">Whole animal</tissue>
    </source>
</reference>
<evidence type="ECO:0000256" key="1">
    <source>
        <dbReference type="ARBA" id="ARBA00004611"/>
    </source>
</evidence>
<dbReference type="Proteomes" id="UP000828390">
    <property type="component" value="Unassembled WGS sequence"/>
</dbReference>
<sequence>MLTKTINNDLLKSATGKMNFNEGSAKIEANSVSPEDWQDFSQANILKAERKRQSSVDLRSLVDGILQQACNDMRKQCREVNVAFDKRIAETKDTQMEDHLNKMEENIAQLQKDISDKEQPMKLAQTRLDTHTQRPNVELYRDPVQYHLIPSGKIIRRGMSATKPRATG</sequence>
<name>A0A9D4IIN0_DREPO</name>
<keyword evidence="3" id="KW-0963">Cytoplasm</keyword>
<dbReference type="AlphaFoldDB" id="A0A9D4IIN0"/>
<organism evidence="12 13">
    <name type="scientific">Dreissena polymorpha</name>
    <name type="common">Zebra mussel</name>
    <name type="synonym">Mytilus polymorpha</name>
    <dbReference type="NCBI Taxonomy" id="45954"/>
    <lineage>
        <taxon>Eukaryota</taxon>
        <taxon>Metazoa</taxon>
        <taxon>Spiralia</taxon>
        <taxon>Lophotrochozoa</taxon>
        <taxon>Mollusca</taxon>
        <taxon>Bivalvia</taxon>
        <taxon>Autobranchia</taxon>
        <taxon>Heteroconchia</taxon>
        <taxon>Euheterodonta</taxon>
        <taxon>Imparidentia</taxon>
        <taxon>Neoheterodontei</taxon>
        <taxon>Myida</taxon>
        <taxon>Dreissenoidea</taxon>
        <taxon>Dreissenidae</taxon>
        <taxon>Dreissena</taxon>
    </lineage>
</organism>
<dbReference type="GO" id="GO:0060294">
    <property type="term" value="P:cilium movement involved in cell motility"/>
    <property type="evidence" value="ECO:0007669"/>
    <property type="project" value="UniProtKB-UniRule"/>
</dbReference>
<evidence type="ECO:0000256" key="8">
    <source>
        <dbReference type="ARBA" id="ARBA00023273"/>
    </source>
</evidence>
<keyword evidence="8 10" id="KW-0966">Cell projection</keyword>
<keyword evidence="6 10" id="KW-0969">Cilium</keyword>
<evidence type="ECO:0000256" key="5">
    <source>
        <dbReference type="ARBA" id="ARBA00023054"/>
    </source>
</evidence>
<dbReference type="PRINTS" id="PR00511">
    <property type="entry name" value="TEKTIN"/>
</dbReference>
<comment type="function">
    <text evidence="9">Microtubule inner protein (MIP) part of the dynein-decorated doublet microtubules (DMTs) in cilia and flagellar axoneme. Forms filamentous polymers in the walls of ciliary and flagellar microtubules.</text>
</comment>
<evidence type="ECO:0000256" key="3">
    <source>
        <dbReference type="ARBA" id="ARBA00022490"/>
    </source>
</evidence>
<proteinExistence type="inferred from homology"/>
<keyword evidence="4 10" id="KW-0282">Flagellum</keyword>
<dbReference type="GO" id="GO:0005930">
    <property type="term" value="C:axoneme"/>
    <property type="evidence" value="ECO:0007669"/>
    <property type="project" value="UniProtKB-SubCell"/>
</dbReference>
<evidence type="ECO:0000256" key="9">
    <source>
        <dbReference type="ARBA" id="ARBA00045224"/>
    </source>
</evidence>
<dbReference type="EMBL" id="JAIWYP010000009">
    <property type="protein sequence ID" value="KAH3773163.1"/>
    <property type="molecule type" value="Genomic_DNA"/>
</dbReference>
<dbReference type="Pfam" id="PF03148">
    <property type="entry name" value="Tektin"/>
    <property type="match status" value="1"/>
</dbReference>
<evidence type="ECO:0000313" key="13">
    <source>
        <dbReference type="Proteomes" id="UP000828390"/>
    </source>
</evidence>
<comment type="similarity">
    <text evidence="2 10">Belongs to the tektin family.</text>
</comment>